<sequence length="68" mass="7474">MLPYEMDDWAQSRGYDGYRDRAYARGGVDADLTAPSFVVENDTAENVDIMRVEVRVTDTAAPLDGASS</sequence>
<organism evidence="1 2">
    <name type="scientific">Nocardiopsis mwathae</name>
    <dbReference type="NCBI Taxonomy" id="1472723"/>
    <lineage>
        <taxon>Bacteria</taxon>
        <taxon>Bacillati</taxon>
        <taxon>Actinomycetota</taxon>
        <taxon>Actinomycetes</taxon>
        <taxon>Streptosporangiales</taxon>
        <taxon>Nocardiopsidaceae</taxon>
        <taxon>Nocardiopsis</taxon>
    </lineage>
</organism>
<dbReference type="EMBL" id="JACHDS010000001">
    <property type="protein sequence ID" value="MBB6173003.1"/>
    <property type="molecule type" value="Genomic_DNA"/>
</dbReference>
<comment type="caution">
    <text evidence="1">The sequence shown here is derived from an EMBL/GenBank/DDBJ whole genome shotgun (WGS) entry which is preliminary data.</text>
</comment>
<gene>
    <name evidence="1" type="ORF">HNR23_003063</name>
</gene>
<evidence type="ECO:0000313" key="2">
    <source>
        <dbReference type="Proteomes" id="UP000546642"/>
    </source>
</evidence>
<keyword evidence="2" id="KW-1185">Reference proteome</keyword>
<evidence type="ECO:0000313" key="1">
    <source>
        <dbReference type="EMBL" id="MBB6173003.1"/>
    </source>
</evidence>
<proteinExistence type="predicted"/>
<dbReference type="AlphaFoldDB" id="A0A7W9YIW6"/>
<dbReference type="RefSeq" id="WP_184076220.1">
    <property type="nucleotide sequence ID" value="NZ_JACHDS010000001.1"/>
</dbReference>
<dbReference type="Proteomes" id="UP000546642">
    <property type="component" value="Unassembled WGS sequence"/>
</dbReference>
<name>A0A7W9YIW6_9ACTN</name>
<protein>
    <submittedName>
        <fullName evidence="1">Uncharacterized protein</fullName>
    </submittedName>
</protein>
<accession>A0A7W9YIW6</accession>
<reference evidence="1 2" key="1">
    <citation type="submission" date="2020-08" db="EMBL/GenBank/DDBJ databases">
        <title>Sequencing the genomes of 1000 actinobacteria strains.</title>
        <authorList>
            <person name="Klenk H.-P."/>
        </authorList>
    </citation>
    <scope>NUCLEOTIDE SEQUENCE [LARGE SCALE GENOMIC DNA]</scope>
    <source>
        <strain evidence="1 2">DSM 46659</strain>
    </source>
</reference>